<sequence>MRKPYLYWLLPIIWMGIIFYSSATPYDNQDMKPLLGDLINFSFIEPYLEGIYFTYNGSPVSLETHGAAGLVEFFIRKSAHVLVFLILTLLFKYALGKTTDILWYKQIILSFFLTAAYAIMDEIHQGFTPNRTPYAGDVVLDCLGALGAIGILSIFKFFRENR</sequence>
<keyword evidence="1" id="KW-0472">Membrane</keyword>
<evidence type="ECO:0000313" key="3">
    <source>
        <dbReference type="EMBL" id="MFD1607326.1"/>
    </source>
</evidence>
<feature type="transmembrane region" description="Helical" evidence="1">
    <location>
        <begin position="102"/>
        <end position="118"/>
    </location>
</feature>
<evidence type="ECO:0000313" key="4">
    <source>
        <dbReference type="Proteomes" id="UP001597221"/>
    </source>
</evidence>
<dbReference type="NCBIfam" id="NF037970">
    <property type="entry name" value="vanZ_1"/>
    <property type="match status" value="1"/>
</dbReference>
<keyword evidence="1" id="KW-0812">Transmembrane</keyword>
<comment type="caution">
    <text evidence="3">The sequence shown here is derived from an EMBL/GenBank/DDBJ whole genome shotgun (WGS) entry which is preliminary data.</text>
</comment>
<dbReference type="InterPro" id="IPR016747">
    <property type="entry name" value="Phosphotransbutyrylase"/>
</dbReference>
<feature type="transmembrane region" description="Helical" evidence="1">
    <location>
        <begin position="5"/>
        <end position="23"/>
    </location>
</feature>
<dbReference type="Proteomes" id="UP001597221">
    <property type="component" value="Unassembled WGS sequence"/>
</dbReference>
<keyword evidence="1" id="KW-1133">Transmembrane helix</keyword>
<organism evidence="3 4">
    <name type="scientific">Oceanobacillus luteolus</name>
    <dbReference type="NCBI Taxonomy" id="1274358"/>
    <lineage>
        <taxon>Bacteria</taxon>
        <taxon>Bacillati</taxon>
        <taxon>Bacillota</taxon>
        <taxon>Bacilli</taxon>
        <taxon>Bacillales</taxon>
        <taxon>Bacillaceae</taxon>
        <taxon>Oceanobacillus</taxon>
    </lineage>
</organism>
<protein>
    <submittedName>
        <fullName evidence="3">VanZ family protein</fullName>
    </submittedName>
</protein>
<keyword evidence="4" id="KW-1185">Reference proteome</keyword>
<evidence type="ECO:0000256" key="1">
    <source>
        <dbReference type="SAM" id="Phobius"/>
    </source>
</evidence>
<proteinExistence type="predicted"/>
<dbReference type="RefSeq" id="WP_251513099.1">
    <property type="nucleotide sequence ID" value="NZ_JAMBON010000009.1"/>
</dbReference>
<dbReference type="Pfam" id="PF04892">
    <property type="entry name" value="VanZ"/>
    <property type="match status" value="1"/>
</dbReference>
<reference evidence="4" key="1">
    <citation type="journal article" date="2019" name="Int. J. Syst. Evol. Microbiol.">
        <title>The Global Catalogue of Microorganisms (GCM) 10K type strain sequencing project: providing services to taxonomists for standard genome sequencing and annotation.</title>
        <authorList>
            <consortium name="The Broad Institute Genomics Platform"/>
            <consortium name="The Broad Institute Genome Sequencing Center for Infectious Disease"/>
            <person name="Wu L."/>
            <person name="Ma J."/>
        </authorList>
    </citation>
    <scope>NUCLEOTIDE SEQUENCE [LARGE SCALE GENOMIC DNA]</scope>
    <source>
        <strain evidence="4">CGMCC 1.12376</strain>
    </source>
</reference>
<dbReference type="PIRSF" id="PIRSF019083">
    <property type="entry name" value="UCP019083_VanZ"/>
    <property type="match status" value="1"/>
</dbReference>
<feature type="domain" description="VanZ-like" evidence="2">
    <location>
        <begin position="8"/>
        <end position="155"/>
    </location>
</feature>
<gene>
    <name evidence="3" type="ORF">ACFSBH_06655</name>
</gene>
<dbReference type="InterPro" id="IPR006976">
    <property type="entry name" value="VanZ-like"/>
</dbReference>
<dbReference type="EMBL" id="JBHUDE010000034">
    <property type="protein sequence ID" value="MFD1607326.1"/>
    <property type="molecule type" value="Genomic_DNA"/>
</dbReference>
<feature type="transmembrane region" description="Helical" evidence="1">
    <location>
        <begin position="138"/>
        <end position="158"/>
    </location>
</feature>
<accession>A0ABW4HPR5</accession>
<feature type="transmembrane region" description="Helical" evidence="1">
    <location>
        <begin position="78"/>
        <end position="95"/>
    </location>
</feature>
<evidence type="ECO:0000259" key="2">
    <source>
        <dbReference type="Pfam" id="PF04892"/>
    </source>
</evidence>
<name>A0ABW4HPR5_9BACI</name>